<gene>
    <name evidence="2" type="ORF">AMTR_s00100p00137850</name>
</gene>
<proteinExistence type="predicted"/>
<organism evidence="2 3">
    <name type="scientific">Amborella trichopoda</name>
    <dbReference type="NCBI Taxonomy" id="13333"/>
    <lineage>
        <taxon>Eukaryota</taxon>
        <taxon>Viridiplantae</taxon>
        <taxon>Streptophyta</taxon>
        <taxon>Embryophyta</taxon>
        <taxon>Tracheophyta</taxon>
        <taxon>Spermatophyta</taxon>
        <taxon>Magnoliopsida</taxon>
        <taxon>Amborellales</taxon>
        <taxon>Amborellaceae</taxon>
        <taxon>Amborella</taxon>
    </lineage>
</organism>
<dbReference type="Proteomes" id="UP000017836">
    <property type="component" value="Unassembled WGS sequence"/>
</dbReference>
<keyword evidence="3" id="KW-1185">Reference proteome</keyword>
<protein>
    <submittedName>
        <fullName evidence="2">Uncharacterized protein</fullName>
    </submittedName>
</protein>
<feature type="compositionally biased region" description="Low complexity" evidence="1">
    <location>
        <begin position="73"/>
        <end position="90"/>
    </location>
</feature>
<feature type="compositionally biased region" description="Polar residues" evidence="1">
    <location>
        <begin position="25"/>
        <end position="44"/>
    </location>
</feature>
<sequence length="90" mass="9388">MSSHVRQARSGARRAPNSPPAVALSTPTAILQSADSWPGWSSSPLLGLGRDSRNSMSRVEANVTPTSSGHVASPSLPVVSVPLEPEVMQE</sequence>
<dbReference type="EMBL" id="KI394904">
    <property type="protein sequence ID" value="ERN00453.1"/>
    <property type="molecule type" value="Genomic_DNA"/>
</dbReference>
<feature type="region of interest" description="Disordered" evidence="1">
    <location>
        <begin position="1"/>
        <end position="90"/>
    </location>
</feature>
<dbReference type="Gramene" id="ERN00453">
    <property type="protein sequence ID" value="ERN00453"/>
    <property type="gene ID" value="AMTR_s00100p00137850"/>
</dbReference>
<dbReference type="AlphaFoldDB" id="W1NXS4"/>
<name>W1NXS4_AMBTC</name>
<evidence type="ECO:0000313" key="3">
    <source>
        <dbReference type="Proteomes" id="UP000017836"/>
    </source>
</evidence>
<evidence type="ECO:0000256" key="1">
    <source>
        <dbReference type="SAM" id="MobiDB-lite"/>
    </source>
</evidence>
<dbReference type="HOGENOM" id="CLU_2443799_0_0_1"/>
<accession>W1NXS4</accession>
<evidence type="ECO:0000313" key="2">
    <source>
        <dbReference type="EMBL" id="ERN00453.1"/>
    </source>
</evidence>
<reference evidence="3" key="1">
    <citation type="journal article" date="2013" name="Science">
        <title>The Amborella genome and the evolution of flowering plants.</title>
        <authorList>
            <consortium name="Amborella Genome Project"/>
        </authorList>
    </citation>
    <scope>NUCLEOTIDE SEQUENCE [LARGE SCALE GENOMIC DNA]</scope>
</reference>